<gene>
    <name evidence="4" type="ORF">LSTR_LSTR006765</name>
</gene>
<comment type="similarity">
    <text evidence="2">Belongs to the peptidase S1 family. CLIP subfamily.</text>
</comment>
<dbReference type="SMART" id="SM00020">
    <property type="entry name" value="Tryp_SPc"/>
    <property type="match status" value="1"/>
</dbReference>
<dbReference type="InterPro" id="IPR043504">
    <property type="entry name" value="Peptidase_S1_PA_chymotrypsin"/>
</dbReference>
<dbReference type="InParanoid" id="A0A482XE48"/>
<name>A0A482XE48_LAOST</name>
<evidence type="ECO:0000313" key="5">
    <source>
        <dbReference type="Proteomes" id="UP000291343"/>
    </source>
</evidence>
<dbReference type="GO" id="GO:0004252">
    <property type="term" value="F:serine-type endopeptidase activity"/>
    <property type="evidence" value="ECO:0007669"/>
    <property type="project" value="InterPro"/>
</dbReference>
<dbReference type="SUPFAM" id="SSF50494">
    <property type="entry name" value="Trypsin-like serine proteases"/>
    <property type="match status" value="3"/>
</dbReference>
<reference evidence="4 5" key="1">
    <citation type="journal article" date="2017" name="Gigascience">
        <title>Genome sequence of the small brown planthopper, Laodelphax striatellus.</title>
        <authorList>
            <person name="Zhu J."/>
            <person name="Jiang F."/>
            <person name="Wang X."/>
            <person name="Yang P."/>
            <person name="Bao Y."/>
            <person name="Zhao W."/>
            <person name="Wang W."/>
            <person name="Lu H."/>
            <person name="Wang Q."/>
            <person name="Cui N."/>
            <person name="Li J."/>
            <person name="Chen X."/>
            <person name="Luo L."/>
            <person name="Yu J."/>
            <person name="Kang L."/>
            <person name="Cui F."/>
        </authorList>
    </citation>
    <scope>NUCLEOTIDE SEQUENCE [LARGE SCALE GENOMIC DNA]</scope>
    <source>
        <strain evidence="4">Lst14</strain>
    </source>
</reference>
<dbReference type="InterPro" id="IPR001314">
    <property type="entry name" value="Peptidase_S1A"/>
</dbReference>
<dbReference type="InterPro" id="IPR018114">
    <property type="entry name" value="TRYPSIN_HIS"/>
</dbReference>
<protein>
    <recommendedName>
        <fullName evidence="3">Peptidase S1 domain-containing protein</fullName>
    </recommendedName>
</protein>
<dbReference type="AlphaFoldDB" id="A0A482XE48"/>
<dbReference type="OrthoDB" id="8033859at2759"/>
<sequence length="552" mass="60687">MVITANQKPTPRLTICENEFAFTGCIGAIISTKFILTAAHCQQSDPSFNTTVVAGELDLSRDPDCDTNDVCPPSAKQFKVEKFIPQPEYVNDMGHDIALAKIEGEFEFDDEYKYSANDMGHDIALAKIEGEFEFDDSGTNETSDSYVLQKITMTIQGTKECNEHLGIENDTIEVDAPFLCAGGQPEQRIDYGDSGGVLAIARTVDDDIPSITTVVAGELDLSRDPDCDSDNFCPPSAKQFKVEKFIPHPEYANDILGIGDDIALVKIEGEFEYDGYIAPLCLEYGPLLNEDYAGDEAEFAGWGTFKIDPDTFETLGPNVLQKTLMPVQGAEDCNEAFKDLSPYLSLGIHTDAFKLDAFLCAGGQPEEALTVCTGGIISKKFVLTAAHCQPPNHTYTATVLAGELDTSRDPDCDTDNFCPPSPKHFKVEKFIPNRIYDPWFGDDIALVKIEGEFEFDGYIGPLCLEYGPLLDEDYAGDEAEFAGWGAYKIDPVTFEGTGPSVLQKITMPVQDAEGCYQELEYLTLFFHHETFQPEAFLCAGGRPGQHIYYGDS</sequence>
<keyword evidence="5" id="KW-1185">Reference proteome</keyword>
<keyword evidence="1" id="KW-1015">Disulfide bond</keyword>
<proteinExistence type="inferred from homology"/>
<dbReference type="Gene3D" id="2.40.10.10">
    <property type="entry name" value="Trypsin-like serine proteases"/>
    <property type="match status" value="6"/>
</dbReference>
<dbReference type="STRING" id="195883.A0A482XE48"/>
<comment type="caution">
    <text evidence="4">The sequence shown here is derived from an EMBL/GenBank/DDBJ whole genome shotgun (WGS) entry which is preliminary data.</text>
</comment>
<dbReference type="PROSITE" id="PS50240">
    <property type="entry name" value="TRYPSIN_DOM"/>
    <property type="match status" value="2"/>
</dbReference>
<evidence type="ECO:0000256" key="2">
    <source>
        <dbReference type="ARBA" id="ARBA00024195"/>
    </source>
</evidence>
<evidence type="ECO:0000256" key="1">
    <source>
        <dbReference type="ARBA" id="ARBA00023157"/>
    </source>
</evidence>
<dbReference type="SMR" id="A0A482XE48"/>
<dbReference type="InterPro" id="IPR009003">
    <property type="entry name" value="Peptidase_S1_PA"/>
</dbReference>
<feature type="domain" description="Peptidase S1" evidence="3">
    <location>
        <begin position="327"/>
        <end position="552"/>
    </location>
</feature>
<dbReference type="Pfam" id="PF00089">
    <property type="entry name" value="Trypsin"/>
    <property type="match status" value="3"/>
</dbReference>
<dbReference type="InterPro" id="IPR051487">
    <property type="entry name" value="Ser/Thr_Proteases_Immune/Dev"/>
</dbReference>
<dbReference type="PRINTS" id="PR00722">
    <property type="entry name" value="CHYMOTRYPSIN"/>
</dbReference>
<dbReference type="Proteomes" id="UP000291343">
    <property type="component" value="Unassembled WGS sequence"/>
</dbReference>
<dbReference type="EMBL" id="QKKF02011937">
    <property type="protein sequence ID" value="RZF43957.1"/>
    <property type="molecule type" value="Genomic_DNA"/>
</dbReference>
<accession>A0A482XE48</accession>
<dbReference type="GO" id="GO:0006508">
    <property type="term" value="P:proteolysis"/>
    <property type="evidence" value="ECO:0007669"/>
    <property type="project" value="InterPro"/>
</dbReference>
<dbReference type="InterPro" id="IPR001254">
    <property type="entry name" value="Trypsin_dom"/>
</dbReference>
<dbReference type="PANTHER" id="PTHR24256">
    <property type="entry name" value="TRYPTASE-RELATED"/>
    <property type="match status" value="1"/>
</dbReference>
<dbReference type="PROSITE" id="PS00134">
    <property type="entry name" value="TRYPSIN_HIS"/>
    <property type="match status" value="1"/>
</dbReference>
<organism evidence="4 5">
    <name type="scientific">Laodelphax striatellus</name>
    <name type="common">Small brown planthopper</name>
    <name type="synonym">Delphax striatella</name>
    <dbReference type="NCBI Taxonomy" id="195883"/>
    <lineage>
        <taxon>Eukaryota</taxon>
        <taxon>Metazoa</taxon>
        <taxon>Ecdysozoa</taxon>
        <taxon>Arthropoda</taxon>
        <taxon>Hexapoda</taxon>
        <taxon>Insecta</taxon>
        <taxon>Pterygota</taxon>
        <taxon>Neoptera</taxon>
        <taxon>Paraneoptera</taxon>
        <taxon>Hemiptera</taxon>
        <taxon>Auchenorrhyncha</taxon>
        <taxon>Fulgoroidea</taxon>
        <taxon>Delphacidae</taxon>
        <taxon>Criomorphinae</taxon>
        <taxon>Laodelphax</taxon>
    </lineage>
</organism>
<evidence type="ECO:0000259" key="3">
    <source>
        <dbReference type="PROSITE" id="PS50240"/>
    </source>
</evidence>
<feature type="domain" description="Peptidase S1" evidence="3">
    <location>
        <begin position="25"/>
        <end position="257"/>
    </location>
</feature>
<evidence type="ECO:0000313" key="4">
    <source>
        <dbReference type="EMBL" id="RZF43957.1"/>
    </source>
</evidence>